<sequence>MNDNPQDQDLLKLIKQSKRKKRLLNIFSPLIVTFLFLLITGTLFLNYFNLGPFTGDKIAGVPDNHLRLVSNDSVFNKLIFNSSTAYQYNYYGNRVELWLEHYQNGKKIDEIQIGPISSPGSPSENHEIVGSLALGLNNQLLDRESQTLSYYLEFNGASGSQVLDLKDYGIAENSGIAYSHGIPELPNLQSFYSKNSYKIQKDTPYDLLILRDDGKGYMSTKREEQFKDVPNGIAIYLIFK</sequence>
<reference evidence="2" key="2">
    <citation type="submission" date="2020-09" db="EMBL/GenBank/DDBJ databases">
        <authorList>
            <person name="Sun Q."/>
            <person name="Sedlacek I."/>
        </authorList>
    </citation>
    <scope>NUCLEOTIDE SEQUENCE</scope>
    <source>
        <strain evidence="2">CCM 8433</strain>
    </source>
</reference>
<reference evidence="2" key="1">
    <citation type="journal article" date="2014" name="Int. J. Syst. Evol. Microbiol.">
        <title>Complete genome sequence of Corynebacterium casei LMG S-19264T (=DSM 44701T), isolated from a smear-ripened cheese.</title>
        <authorList>
            <consortium name="US DOE Joint Genome Institute (JGI-PGF)"/>
            <person name="Walter F."/>
            <person name="Albersmeier A."/>
            <person name="Kalinowski J."/>
            <person name="Ruckert C."/>
        </authorList>
    </citation>
    <scope>NUCLEOTIDE SEQUENCE</scope>
    <source>
        <strain evidence="2">CCM 8433</strain>
    </source>
</reference>
<comment type="caution">
    <text evidence="2">The sequence shown here is derived from an EMBL/GenBank/DDBJ whole genome shotgun (WGS) entry which is preliminary data.</text>
</comment>
<dbReference type="AlphaFoldDB" id="A0A917N4J9"/>
<evidence type="ECO:0000256" key="1">
    <source>
        <dbReference type="SAM" id="Phobius"/>
    </source>
</evidence>
<proteinExistence type="predicted"/>
<dbReference type="Proteomes" id="UP000622610">
    <property type="component" value="Unassembled WGS sequence"/>
</dbReference>
<organism evidence="2 3">
    <name type="scientific">Enterococcus alcedinis</name>
    <dbReference type="NCBI Taxonomy" id="1274384"/>
    <lineage>
        <taxon>Bacteria</taxon>
        <taxon>Bacillati</taxon>
        <taxon>Bacillota</taxon>
        <taxon>Bacilli</taxon>
        <taxon>Lactobacillales</taxon>
        <taxon>Enterococcaceae</taxon>
        <taxon>Enterococcus</taxon>
    </lineage>
</organism>
<feature type="transmembrane region" description="Helical" evidence="1">
    <location>
        <begin position="23"/>
        <end position="48"/>
    </location>
</feature>
<name>A0A917N4J9_9ENTE</name>
<gene>
    <name evidence="2" type="ORF">GCM10011482_14790</name>
</gene>
<evidence type="ECO:0000313" key="2">
    <source>
        <dbReference type="EMBL" id="GGI65825.1"/>
    </source>
</evidence>
<dbReference type="RefSeq" id="WP_188367666.1">
    <property type="nucleotide sequence ID" value="NZ_BMDT01000006.1"/>
</dbReference>
<evidence type="ECO:0000313" key="3">
    <source>
        <dbReference type="Proteomes" id="UP000622610"/>
    </source>
</evidence>
<protein>
    <submittedName>
        <fullName evidence="2">Uncharacterized protein</fullName>
    </submittedName>
</protein>
<keyword evidence="1" id="KW-0472">Membrane</keyword>
<accession>A0A917N4J9</accession>
<keyword evidence="3" id="KW-1185">Reference proteome</keyword>
<keyword evidence="1" id="KW-0812">Transmembrane</keyword>
<dbReference type="EMBL" id="BMDT01000006">
    <property type="protein sequence ID" value="GGI65825.1"/>
    <property type="molecule type" value="Genomic_DNA"/>
</dbReference>
<keyword evidence="1" id="KW-1133">Transmembrane helix</keyword>